<keyword evidence="3" id="KW-1185">Reference proteome</keyword>
<dbReference type="OrthoDB" id="7784447at2"/>
<dbReference type="SUPFAM" id="SSF55874">
    <property type="entry name" value="ATPase domain of HSP90 chaperone/DNA topoisomerase II/histidine kinase"/>
    <property type="match status" value="1"/>
</dbReference>
<reference evidence="2" key="2">
    <citation type="submission" date="2020-09" db="EMBL/GenBank/DDBJ databases">
        <authorList>
            <person name="Sun Q."/>
            <person name="Zhou Y."/>
        </authorList>
    </citation>
    <scope>NUCLEOTIDE SEQUENCE</scope>
    <source>
        <strain evidence="2">CGMCC 4.7138</strain>
    </source>
</reference>
<dbReference type="Proteomes" id="UP000653480">
    <property type="component" value="Unassembled WGS sequence"/>
</dbReference>
<dbReference type="InterPro" id="IPR036890">
    <property type="entry name" value="HATPase_C_sf"/>
</dbReference>
<proteinExistence type="predicted"/>
<evidence type="ECO:0000313" key="2">
    <source>
        <dbReference type="EMBL" id="GGN99194.1"/>
    </source>
</evidence>
<protein>
    <recommendedName>
        <fullName evidence="4">ATP-binding protein</fullName>
    </recommendedName>
</protein>
<dbReference type="Pfam" id="PF13589">
    <property type="entry name" value="HATPase_c_3"/>
    <property type="match status" value="1"/>
</dbReference>
<comment type="caution">
    <text evidence="2">The sequence shown here is derived from an EMBL/GenBank/DDBJ whole genome shotgun (WGS) entry which is preliminary data.</text>
</comment>
<dbReference type="EMBL" id="BMMN01000001">
    <property type="protein sequence ID" value="GGN99194.1"/>
    <property type="molecule type" value="Genomic_DNA"/>
</dbReference>
<gene>
    <name evidence="2" type="ORF">GCM10011574_04560</name>
</gene>
<dbReference type="RefSeq" id="WP_142567717.1">
    <property type="nucleotide sequence ID" value="NZ_BMMN01000001.1"/>
</dbReference>
<evidence type="ECO:0000313" key="3">
    <source>
        <dbReference type="Proteomes" id="UP000653480"/>
    </source>
</evidence>
<dbReference type="AlphaFoldDB" id="A0A8H9GU18"/>
<evidence type="ECO:0000256" key="1">
    <source>
        <dbReference type="SAM" id="MobiDB-lite"/>
    </source>
</evidence>
<name>A0A8H9GU18_9ACTN</name>
<sequence>MKITPSSRILKMLGEIEFDEWQCIAELVDNAFDDFTEIKKSGVPWAGGFKVSVSLPSNGAKSHEAKVVIQDTGRGMSYEELELAVRAGWSNNDRFDKLGLFGMGFNVSTARLGRRTRVLTTRAGDPHWIGVEIDLDRIKDDFEAEDIVEPKADPNEHGTKIEISRLHAERADWLRRNAANLRTTLGRTYSYILENNGYELWVGGQRVKPRRHCRWGDDRYVIFGSGASSEKIPAYIEIDERFEPAEACADCGNWQVPNKGKCEQCDSQRLTLRERRIHGWLGIQRHLHKREYGIDFLRNGRKILQWDKRLFEWSNPNDPQGLVDIEYPVDMAHQGGRIIGEIHLDHVPVTYQKNAFEYGDRSWRAAVDYLRGPGPLLPEKAKRLGYLENASPLAKLFKGYRRNDAGLRYLVPGDGTRPIHDTTRRWADLFHRGDAEYQSDQLWWDAVVAHDAQGKKAKLDVAQNNSPIQPDEAAVLDALGVTPKGAQPSASNPGDDDVSGSPDGVTPTIKKETTQDRLARYRADSRAMPELSRDFGSPRVGFLHVETRFLEAGQLTDDQGLPTPVLVVQGAGGKATAFINGSHEVFSKLGVEPVDLLLVELATILKVKAETGLTHAQLVADLRAGCLPDHALKADVVAGQARELLADLRVRMASRVDVDPARAYQYLSPDELTATENEMIANGQVGLTGKLGETSEFLLYAPPLFTVKLLESWPEAFMDGNVFVGPYASVSSMSARRLSLAKVVGYLTDIATLVSFNAADPGPQQLLRTRLSIKLLSDEIASET</sequence>
<dbReference type="Gene3D" id="3.30.565.10">
    <property type="entry name" value="Histidine kinase-like ATPase, C-terminal domain"/>
    <property type="match status" value="1"/>
</dbReference>
<evidence type="ECO:0008006" key="4">
    <source>
        <dbReference type="Google" id="ProtNLM"/>
    </source>
</evidence>
<feature type="region of interest" description="Disordered" evidence="1">
    <location>
        <begin position="482"/>
        <end position="513"/>
    </location>
</feature>
<reference evidence="2" key="1">
    <citation type="journal article" date="2014" name="Int. J. Syst. Evol. Microbiol.">
        <title>Complete genome sequence of Corynebacterium casei LMG S-19264T (=DSM 44701T), isolated from a smear-ripened cheese.</title>
        <authorList>
            <consortium name="US DOE Joint Genome Institute (JGI-PGF)"/>
            <person name="Walter F."/>
            <person name="Albersmeier A."/>
            <person name="Kalinowski J."/>
            <person name="Ruckert C."/>
        </authorList>
    </citation>
    <scope>NUCLEOTIDE SEQUENCE</scope>
    <source>
        <strain evidence="2">CGMCC 4.7138</strain>
    </source>
</reference>
<accession>A0A8H9GU18</accession>
<organism evidence="2 3">
    <name type="scientific">Microbispora bryophytorum</name>
    <dbReference type="NCBI Taxonomy" id="1460882"/>
    <lineage>
        <taxon>Bacteria</taxon>
        <taxon>Bacillati</taxon>
        <taxon>Actinomycetota</taxon>
        <taxon>Actinomycetes</taxon>
        <taxon>Streptosporangiales</taxon>
        <taxon>Streptosporangiaceae</taxon>
        <taxon>Microbispora</taxon>
    </lineage>
</organism>